<evidence type="ECO:0000256" key="6">
    <source>
        <dbReference type="ARBA" id="ARBA00023136"/>
    </source>
</evidence>
<dbReference type="PANTHER" id="PTHR25466">
    <property type="entry name" value="T-LYMPHOCYTE ACTIVATION ANTIGEN"/>
    <property type="match status" value="1"/>
</dbReference>
<comment type="subcellular location">
    <subcellularLocation>
        <location evidence="1">Cell membrane</location>
        <topology evidence="1">Single-pass type I membrane protein</topology>
    </subcellularLocation>
</comment>
<proteinExistence type="predicted"/>
<keyword evidence="10" id="KW-0393">Immunoglobulin domain</keyword>
<feature type="signal peptide" evidence="12">
    <location>
        <begin position="1"/>
        <end position="19"/>
    </location>
</feature>
<reference evidence="14 15" key="1">
    <citation type="submission" date="2009-12" db="EMBL/GenBank/DDBJ databases">
        <title>The Genome Sequence of Anolis carolinensis (Green Anole Lizard).</title>
        <authorList>
            <consortium name="The Genome Sequencing Platform"/>
            <person name="Di Palma F."/>
            <person name="Alfoldi J."/>
            <person name="Heiman D."/>
            <person name="Young S."/>
            <person name="Grabherr M."/>
            <person name="Johnson J."/>
            <person name="Lander E.S."/>
            <person name="Lindblad-Toh K."/>
        </authorList>
    </citation>
    <scope>NUCLEOTIDE SEQUENCE [LARGE SCALE GENOMIC DNA]</scope>
    <source>
        <strain evidence="14 15">JBL SC #1</strain>
    </source>
</reference>
<sequence>MFGPLLVVLVQIQLHLVSALFTVEVLQPRYFAEHGGTVTMGCRFPVHDPFNLTNLSVLWQRKPSQGNEVKEVYKLSKGQEDLRQQHADYQDRARVAPSELKIGLSMLCINNVKIADSGIYVCLVHYEGSDLKYIYLDVKAPYKRIHFQKRKEKTELNLTCQSQGYPLAEVSWQNEESTNLSKFAFTTHQMTEDGLFNITSTLRVKPRNHGNYSCVFWNRELNENTSAHGAVSSLDFANKSNTEKKSLTVMVPICLLLLLVLIIFAFMKLRRKQFTNYYPQKGDRRRRRNKLSRKEDLDLQTKNLNAATIPD</sequence>
<evidence type="ECO:0000259" key="13">
    <source>
        <dbReference type="PROSITE" id="PS50835"/>
    </source>
</evidence>
<evidence type="ECO:0000256" key="1">
    <source>
        <dbReference type="ARBA" id="ARBA00004251"/>
    </source>
</evidence>
<dbReference type="GeneTree" id="ENSGT00940000161373"/>
<protein>
    <submittedName>
        <fullName evidence="14">Programmed cell death 1 ligand 2</fullName>
    </submittedName>
</protein>
<keyword evidence="3 11" id="KW-0812">Transmembrane</keyword>
<feature type="chain" id="PRO_5032567874" evidence="12">
    <location>
        <begin position="20"/>
        <end position="311"/>
    </location>
</feature>
<dbReference type="Gene3D" id="2.60.40.10">
    <property type="entry name" value="Immunoglobulins"/>
    <property type="match status" value="2"/>
</dbReference>
<evidence type="ECO:0000313" key="15">
    <source>
        <dbReference type="Proteomes" id="UP000001646"/>
    </source>
</evidence>
<dbReference type="Pfam" id="PF07686">
    <property type="entry name" value="V-set"/>
    <property type="match status" value="1"/>
</dbReference>
<evidence type="ECO:0000256" key="7">
    <source>
        <dbReference type="ARBA" id="ARBA00023157"/>
    </source>
</evidence>
<evidence type="ECO:0000256" key="2">
    <source>
        <dbReference type="ARBA" id="ARBA00022475"/>
    </source>
</evidence>
<dbReference type="GO" id="GO:0042102">
    <property type="term" value="P:positive regulation of T cell proliferation"/>
    <property type="evidence" value="ECO:0000318"/>
    <property type="project" value="GO_Central"/>
</dbReference>
<evidence type="ECO:0000313" key="14">
    <source>
        <dbReference type="Ensembl" id="ENSACAP00000034482.1"/>
    </source>
</evidence>
<dbReference type="SUPFAM" id="SSF48726">
    <property type="entry name" value="Immunoglobulin"/>
    <property type="match status" value="2"/>
</dbReference>
<dbReference type="PROSITE" id="PS50835">
    <property type="entry name" value="IG_LIKE"/>
    <property type="match status" value="2"/>
</dbReference>
<dbReference type="InParanoid" id="A0A803TGZ2"/>
<evidence type="ECO:0000256" key="12">
    <source>
        <dbReference type="SAM" id="SignalP"/>
    </source>
</evidence>
<keyword evidence="4 12" id="KW-0732">Signal</keyword>
<dbReference type="GO" id="GO:0031295">
    <property type="term" value="P:T cell costimulation"/>
    <property type="evidence" value="ECO:0000318"/>
    <property type="project" value="GO_Central"/>
</dbReference>
<keyword evidence="6 11" id="KW-0472">Membrane</keyword>
<reference evidence="14" key="3">
    <citation type="submission" date="2025-09" db="UniProtKB">
        <authorList>
            <consortium name="Ensembl"/>
        </authorList>
    </citation>
    <scope>IDENTIFICATION</scope>
</reference>
<dbReference type="SMART" id="SM00409">
    <property type="entry name" value="IG"/>
    <property type="match status" value="2"/>
</dbReference>
<gene>
    <name evidence="14" type="primary">PDCD1LG2</name>
</gene>
<name>A0A803TGZ2_ANOCA</name>
<dbReference type="InterPro" id="IPR007110">
    <property type="entry name" value="Ig-like_dom"/>
</dbReference>
<dbReference type="InterPro" id="IPR036179">
    <property type="entry name" value="Ig-like_dom_sf"/>
</dbReference>
<evidence type="ECO:0000256" key="4">
    <source>
        <dbReference type="ARBA" id="ARBA00022729"/>
    </source>
</evidence>
<dbReference type="GO" id="GO:0042130">
    <property type="term" value="P:negative regulation of T cell proliferation"/>
    <property type="evidence" value="ECO:0000318"/>
    <property type="project" value="GO_Central"/>
</dbReference>
<feature type="transmembrane region" description="Helical" evidence="11">
    <location>
        <begin position="247"/>
        <end position="267"/>
    </location>
</feature>
<evidence type="ECO:0000256" key="5">
    <source>
        <dbReference type="ARBA" id="ARBA00022989"/>
    </source>
</evidence>
<keyword evidence="9" id="KW-0325">Glycoprotein</keyword>
<organism evidence="14 15">
    <name type="scientific">Anolis carolinensis</name>
    <name type="common">Green anole</name>
    <name type="synonym">American chameleon</name>
    <dbReference type="NCBI Taxonomy" id="28377"/>
    <lineage>
        <taxon>Eukaryota</taxon>
        <taxon>Metazoa</taxon>
        <taxon>Chordata</taxon>
        <taxon>Craniata</taxon>
        <taxon>Vertebrata</taxon>
        <taxon>Euteleostomi</taxon>
        <taxon>Lepidosauria</taxon>
        <taxon>Squamata</taxon>
        <taxon>Bifurcata</taxon>
        <taxon>Unidentata</taxon>
        <taxon>Episquamata</taxon>
        <taxon>Toxicofera</taxon>
        <taxon>Iguania</taxon>
        <taxon>Dactyloidae</taxon>
        <taxon>Anolis</taxon>
    </lineage>
</organism>
<dbReference type="GO" id="GO:0006955">
    <property type="term" value="P:immune response"/>
    <property type="evidence" value="ECO:0000318"/>
    <property type="project" value="GO_Central"/>
</dbReference>
<keyword evidence="5 11" id="KW-1133">Transmembrane helix</keyword>
<evidence type="ECO:0000256" key="11">
    <source>
        <dbReference type="SAM" id="Phobius"/>
    </source>
</evidence>
<reference evidence="14" key="2">
    <citation type="submission" date="2025-08" db="UniProtKB">
        <authorList>
            <consortium name="Ensembl"/>
        </authorList>
    </citation>
    <scope>IDENTIFICATION</scope>
</reference>
<evidence type="ECO:0000256" key="9">
    <source>
        <dbReference type="ARBA" id="ARBA00023180"/>
    </source>
</evidence>
<keyword evidence="8" id="KW-0675">Receptor</keyword>
<dbReference type="InterPro" id="IPR013106">
    <property type="entry name" value="Ig_V-set"/>
</dbReference>
<dbReference type="PANTHER" id="PTHR25466:SF1">
    <property type="entry name" value="PROGRAMMED CELL DEATH 1 LIGAND 2"/>
    <property type="match status" value="1"/>
</dbReference>
<evidence type="ECO:0000256" key="8">
    <source>
        <dbReference type="ARBA" id="ARBA00023170"/>
    </source>
</evidence>
<dbReference type="Proteomes" id="UP000001646">
    <property type="component" value="Chromosome 2"/>
</dbReference>
<dbReference type="InterPro" id="IPR053896">
    <property type="entry name" value="BTN3A2-like_Ig-C"/>
</dbReference>
<dbReference type="InterPro" id="IPR013783">
    <property type="entry name" value="Ig-like_fold"/>
</dbReference>
<evidence type="ECO:0000256" key="10">
    <source>
        <dbReference type="ARBA" id="ARBA00023319"/>
    </source>
</evidence>
<dbReference type="Pfam" id="PF22705">
    <property type="entry name" value="C2-set_3"/>
    <property type="match status" value="1"/>
</dbReference>
<keyword evidence="7" id="KW-1015">Disulfide bond</keyword>
<dbReference type="Bgee" id="ENSACAG00000029075">
    <property type="expression patterns" value="Expressed in liver and 4 other cell types or tissues"/>
</dbReference>
<keyword evidence="15" id="KW-1185">Reference proteome</keyword>
<dbReference type="GO" id="GO:0071222">
    <property type="term" value="P:cellular response to lipopolysaccharide"/>
    <property type="evidence" value="ECO:0000318"/>
    <property type="project" value="GO_Central"/>
</dbReference>
<dbReference type="FunFam" id="2.60.40.10:FF:001912">
    <property type="entry name" value="CD274 molecule"/>
    <property type="match status" value="1"/>
</dbReference>
<dbReference type="GO" id="GO:0009897">
    <property type="term" value="C:external side of plasma membrane"/>
    <property type="evidence" value="ECO:0000318"/>
    <property type="project" value="GO_Central"/>
</dbReference>
<dbReference type="GO" id="GO:0007166">
    <property type="term" value="P:cell surface receptor signaling pathway"/>
    <property type="evidence" value="ECO:0000318"/>
    <property type="project" value="GO_Central"/>
</dbReference>
<feature type="domain" description="Ig-like" evidence="13">
    <location>
        <begin position="4"/>
        <end position="124"/>
    </location>
</feature>
<keyword evidence="2" id="KW-1003">Cell membrane</keyword>
<dbReference type="Ensembl" id="ENSACAT00000042588.1">
    <property type="protein sequence ID" value="ENSACAP00000034482.1"/>
    <property type="gene ID" value="ENSACAG00000029075.2"/>
</dbReference>
<dbReference type="InterPro" id="IPR003599">
    <property type="entry name" value="Ig_sub"/>
</dbReference>
<accession>A0A803TGZ2</accession>
<dbReference type="FunFam" id="2.60.40.10:FF:000088">
    <property type="entry name" value="Butyrophilin subfamily 1 member A1"/>
    <property type="match status" value="1"/>
</dbReference>
<dbReference type="InterPro" id="IPR051713">
    <property type="entry name" value="T-cell_Activation_Regulation"/>
</dbReference>
<feature type="domain" description="Ig-like" evidence="13">
    <location>
        <begin position="141"/>
        <end position="232"/>
    </location>
</feature>
<dbReference type="AlphaFoldDB" id="A0A803TGZ2"/>
<evidence type="ECO:0000256" key="3">
    <source>
        <dbReference type="ARBA" id="ARBA00022692"/>
    </source>
</evidence>